<evidence type="ECO:0000313" key="2">
    <source>
        <dbReference type="Proteomes" id="UP000828390"/>
    </source>
</evidence>
<name>A0A9D4EZG3_DREPO</name>
<accession>A0A9D4EZG3</accession>
<comment type="caution">
    <text evidence="1">The sequence shown here is derived from an EMBL/GenBank/DDBJ whole genome shotgun (WGS) entry which is preliminary data.</text>
</comment>
<dbReference type="AlphaFoldDB" id="A0A9D4EZG3"/>
<protein>
    <submittedName>
        <fullName evidence="1">Uncharacterized protein</fullName>
    </submittedName>
</protein>
<sequence length="61" mass="6831">MNPQMADMYLYTGLREAISMSPAPFHVFGLITEIKTPVRTQFAGQCRYIGDKVHNGRRGGT</sequence>
<reference evidence="1" key="1">
    <citation type="journal article" date="2019" name="bioRxiv">
        <title>The Genome of the Zebra Mussel, Dreissena polymorpha: A Resource for Invasive Species Research.</title>
        <authorList>
            <person name="McCartney M.A."/>
            <person name="Auch B."/>
            <person name="Kono T."/>
            <person name="Mallez S."/>
            <person name="Zhang Y."/>
            <person name="Obille A."/>
            <person name="Becker A."/>
            <person name="Abrahante J.E."/>
            <person name="Garbe J."/>
            <person name="Badalamenti J.P."/>
            <person name="Herman A."/>
            <person name="Mangelson H."/>
            <person name="Liachko I."/>
            <person name="Sullivan S."/>
            <person name="Sone E.D."/>
            <person name="Koren S."/>
            <person name="Silverstein K.A.T."/>
            <person name="Beckman K.B."/>
            <person name="Gohl D.M."/>
        </authorList>
    </citation>
    <scope>NUCLEOTIDE SEQUENCE</scope>
    <source>
        <strain evidence="1">Duluth1</strain>
        <tissue evidence="1">Whole animal</tissue>
    </source>
</reference>
<gene>
    <name evidence="1" type="ORF">DPMN_166413</name>
</gene>
<reference evidence="1" key="2">
    <citation type="submission" date="2020-11" db="EMBL/GenBank/DDBJ databases">
        <authorList>
            <person name="McCartney M.A."/>
            <person name="Auch B."/>
            <person name="Kono T."/>
            <person name="Mallez S."/>
            <person name="Becker A."/>
            <person name="Gohl D.M."/>
            <person name="Silverstein K.A.T."/>
            <person name="Koren S."/>
            <person name="Bechman K.B."/>
            <person name="Herman A."/>
            <person name="Abrahante J.E."/>
            <person name="Garbe J."/>
        </authorList>
    </citation>
    <scope>NUCLEOTIDE SEQUENCE</scope>
    <source>
        <strain evidence="1">Duluth1</strain>
        <tissue evidence="1">Whole animal</tissue>
    </source>
</reference>
<proteinExistence type="predicted"/>
<dbReference type="Proteomes" id="UP000828390">
    <property type="component" value="Unassembled WGS sequence"/>
</dbReference>
<dbReference type="EMBL" id="JAIWYP010000008">
    <property type="protein sequence ID" value="KAH3788278.1"/>
    <property type="molecule type" value="Genomic_DNA"/>
</dbReference>
<keyword evidence="2" id="KW-1185">Reference proteome</keyword>
<organism evidence="1 2">
    <name type="scientific">Dreissena polymorpha</name>
    <name type="common">Zebra mussel</name>
    <name type="synonym">Mytilus polymorpha</name>
    <dbReference type="NCBI Taxonomy" id="45954"/>
    <lineage>
        <taxon>Eukaryota</taxon>
        <taxon>Metazoa</taxon>
        <taxon>Spiralia</taxon>
        <taxon>Lophotrochozoa</taxon>
        <taxon>Mollusca</taxon>
        <taxon>Bivalvia</taxon>
        <taxon>Autobranchia</taxon>
        <taxon>Heteroconchia</taxon>
        <taxon>Euheterodonta</taxon>
        <taxon>Imparidentia</taxon>
        <taxon>Neoheterodontei</taxon>
        <taxon>Myida</taxon>
        <taxon>Dreissenoidea</taxon>
        <taxon>Dreissenidae</taxon>
        <taxon>Dreissena</taxon>
    </lineage>
</organism>
<evidence type="ECO:0000313" key="1">
    <source>
        <dbReference type="EMBL" id="KAH3788278.1"/>
    </source>
</evidence>